<feature type="compositionally biased region" description="Low complexity" evidence="2">
    <location>
        <begin position="110"/>
        <end position="120"/>
    </location>
</feature>
<feature type="domain" description="SH3b" evidence="3">
    <location>
        <begin position="152"/>
        <end position="220"/>
    </location>
</feature>
<feature type="compositionally biased region" description="Polar residues" evidence="2">
    <location>
        <begin position="121"/>
        <end position="132"/>
    </location>
</feature>
<dbReference type="SMART" id="SM00287">
    <property type="entry name" value="SH3b"/>
    <property type="match status" value="1"/>
</dbReference>
<dbReference type="RefSeq" id="WP_207599339.1">
    <property type="nucleotide sequence ID" value="NZ_JAFNJU010000004.1"/>
</dbReference>
<feature type="region of interest" description="Disordered" evidence="2">
    <location>
        <begin position="110"/>
        <end position="146"/>
    </location>
</feature>
<feature type="compositionally biased region" description="Basic and acidic residues" evidence="2">
    <location>
        <begin position="228"/>
        <end position="239"/>
    </location>
</feature>
<feature type="compositionally biased region" description="Basic and acidic residues" evidence="2">
    <location>
        <begin position="133"/>
        <end position="144"/>
    </location>
</feature>
<dbReference type="AlphaFoldDB" id="A0A939KKM4"/>
<protein>
    <submittedName>
        <fullName evidence="4">SH3 domain-containing protein</fullName>
    </submittedName>
</protein>
<dbReference type="Pfam" id="PF08239">
    <property type="entry name" value="SH3_3"/>
    <property type="match status" value="1"/>
</dbReference>
<organism evidence="4 5">
    <name type="scientific">Proteiniclasticum aestuarii</name>
    <dbReference type="NCBI Taxonomy" id="2817862"/>
    <lineage>
        <taxon>Bacteria</taxon>
        <taxon>Bacillati</taxon>
        <taxon>Bacillota</taxon>
        <taxon>Clostridia</taxon>
        <taxon>Eubacteriales</taxon>
        <taxon>Clostridiaceae</taxon>
        <taxon>Proteiniclasticum</taxon>
    </lineage>
</organism>
<evidence type="ECO:0000259" key="3">
    <source>
        <dbReference type="PROSITE" id="PS51781"/>
    </source>
</evidence>
<feature type="compositionally biased region" description="Pro residues" evidence="2">
    <location>
        <begin position="241"/>
        <end position="257"/>
    </location>
</feature>
<dbReference type="InterPro" id="IPR005754">
    <property type="entry name" value="Sortase"/>
</dbReference>
<keyword evidence="5" id="KW-1185">Reference proteome</keyword>
<dbReference type="InterPro" id="IPR003646">
    <property type="entry name" value="SH3-like_bac-type"/>
</dbReference>
<evidence type="ECO:0000313" key="5">
    <source>
        <dbReference type="Proteomes" id="UP000664218"/>
    </source>
</evidence>
<dbReference type="GO" id="GO:0016787">
    <property type="term" value="F:hydrolase activity"/>
    <property type="evidence" value="ECO:0007669"/>
    <property type="project" value="UniProtKB-KW"/>
</dbReference>
<sequence length="398" mass="42927">MKSLLRFTTMLLLLFGVGIMAPKMIEAAMIAQSDSRQSDSTVSSAAADVQKKTVLEDMDIRKEKLLSYQSEDKQTADQAEDIRENFPIKSAVDESTIQAPDSTSIIETTSSVDTVSTSVDKNGQSIDASGSKPTEETIKEEPAAEKPAQNLITYKNVSYTRWVTTPLNMRKGPGTEHAVLISIPMGEEVKVTKLANNGWAEVAYSGKTGFVSGKYLSESIVRKPAPAPEEKKDAPETRPVEPAPAPAPTPEPAPAPKPSYEAYKMYIGGKAITYKNGGQSDGQRIIDGNSSVISTWGGAATYSGTDGKNTHFIGHNPGVFSVMFNVSTGNKIVVTDAKGSPTTYKITRIFKVDDYGVNPSDGENYYNYLTSTRGGEVITLQTCINSNLNLIIRADKIS</sequence>
<dbReference type="SUPFAM" id="SSF63817">
    <property type="entry name" value="Sortase"/>
    <property type="match status" value="1"/>
</dbReference>
<dbReference type="Gene3D" id="2.30.30.40">
    <property type="entry name" value="SH3 Domains"/>
    <property type="match status" value="1"/>
</dbReference>
<dbReference type="Proteomes" id="UP000664218">
    <property type="component" value="Unassembled WGS sequence"/>
</dbReference>
<comment type="caution">
    <text evidence="4">The sequence shown here is derived from an EMBL/GenBank/DDBJ whole genome shotgun (WGS) entry which is preliminary data.</text>
</comment>
<evidence type="ECO:0000313" key="4">
    <source>
        <dbReference type="EMBL" id="MBO1264825.1"/>
    </source>
</evidence>
<dbReference type="Pfam" id="PF04203">
    <property type="entry name" value="Sortase"/>
    <property type="match status" value="1"/>
</dbReference>
<dbReference type="PROSITE" id="PS51781">
    <property type="entry name" value="SH3B"/>
    <property type="match status" value="1"/>
</dbReference>
<dbReference type="InterPro" id="IPR023365">
    <property type="entry name" value="Sortase_dom-sf"/>
</dbReference>
<dbReference type="Gene3D" id="2.40.260.10">
    <property type="entry name" value="Sortase"/>
    <property type="match status" value="1"/>
</dbReference>
<proteinExistence type="predicted"/>
<feature type="region of interest" description="Disordered" evidence="2">
    <location>
        <begin position="222"/>
        <end position="257"/>
    </location>
</feature>
<accession>A0A939KKM4</accession>
<reference evidence="4" key="1">
    <citation type="submission" date="2021-03" db="EMBL/GenBank/DDBJ databases">
        <title>Proteiniclasticum marinus sp. nov., isolated from tidal flat sediment.</title>
        <authorList>
            <person name="Namirimu T."/>
            <person name="Yang J.-A."/>
            <person name="Yang S.-H."/>
            <person name="Kim Y.-J."/>
            <person name="Kwon K.K."/>
        </authorList>
    </citation>
    <scope>NUCLEOTIDE SEQUENCE</scope>
    <source>
        <strain evidence="4">SCR006</strain>
    </source>
</reference>
<keyword evidence="1" id="KW-0378">Hydrolase</keyword>
<name>A0A939KKM4_9CLOT</name>
<evidence type="ECO:0000256" key="1">
    <source>
        <dbReference type="ARBA" id="ARBA00022801"/>
    </source>
</evidence>
<gene>
    <name evidence="4" type="ORF">J3A84_07255</name>
</gene>
<dbReference type="EMBL" id="JAFNJU010000004">
    <property type="protein sequence ID" value="MBO1264825.1"/>
    <property type="molecule type" value="Genomic_DNA"/>
</dbReference>
<evidence type="ECO:0000256" key="2">
    <source>
        <dbReference type="SAM" id="MobiDB-lite"/>
    </source>
</evidence>